<comment type="subcellular location">
    <subcellularLocation>
        <location evidence="1">Cell outer membrane</location>
        <topology evidence="1">Lipid-anchor</topology>
    </subcellularLocation>
</comment>
<evidence type="ECO:0000256" key="3">
    <source>
        <dbReference type="ARBA" id="ARBA00023136"/>
    </source>
</evidence>
<feature type="region of interest" description="Disordered" evidence="7">
    <location>
        <begin position="22"/>
        <end position="56"/>
    </location>
</feature>
<keyword evidence="5" id="KW-0998">Cell outer membrane</keyword>
<dbReference type="InterPro" id="IPR032831">
    <property type="entry name" value="LptM_cons"/>
</dbReference>
<accession>A0ABV6BIW8</accession>
<dbReference type="Proteomes" id="UP001589813">
    <property type="component" value="Unassembled WGS sequence"/>
</dbReference>
<evidence type="ECO:0000256" key="2">
    <source>
        <dbReference type="ARBA" id="ARBA00022729"/>
    </source>
</evidence>
<evidence type="ECO:0000256" key="4">
    <source>
        <dbReference type="ARBA" id="ARBA00023139"/>
    </source>
</evidence>
<organism evidence="8 9">
    <name type="scientific">Rheinheimera tilapiae</name>
    <dbReference type="NCBI Taxonomy" id="875043"/>
    <lineage>
        <taxon>Bacteria</taxon>
        <taxon>Pseudomonadati</taxon>
        <taxon>Pseudomonadota</taxon>
        <taxon>Gammaproteobacteria</taxon>
        <taxon>Chromatiales</taxon>
        <taxon>Chromatiaceae</taxon>
        <taxon>Rheinheimera</taxon>
    </lineage>
</organism>
<feature type="compositionally biased region" description="Pro residues" evidence="7">
    <location>
        <begin position="31"/>
        <end position="42"/>
    </location>
</feature>
<dbReference type="EMBL" id="JBHLXP010000011">
    <property type="protein sequence ID" value="MFC0050819.1"/>
    <property type="molecule type" value="Genomic_DNA"/>
</dbReference>
<proteinExistence type="predicted"/>
<evidence type="ECO:0000313" key="9">
    <source>
        <dbReference type="Proteomes" id="UP001589813"/>
    </source>
</evidence>
<keyword evidence="3" id="KW-0472">Membrane</keyword>
<keyword evidence="2" id="KW-0732">Signal</keyword>
<gene>
    <name evidence="8" type="ORF">ACFFJP_21255</name>
</gene>
<reference evidence="8 9" key="1">
    <citation type="submission" date="2024-09" db="EMBL/GenBank/DDBJ databases">
        <authorList>
            <person name="Sun Q."/>
            <person name="Mori K."/>
        </authorList>
    </citation>
    <scope>NUCLEOTIDE SEQUENCE [LARGE SCALE GENOMIC DNA]</scope>
    <source>
        <strain evidence="8 9">KCTC 23315</strain>
    </source>
</reference>
<evidence type="ECO:0000256" key="6">
    <source>
        <dbReference type="ARBA" id="ARBA00023288"/>
    </source>
</evidence>
<sequence length="56" mass="5556">MHAASLSVGILGLSLLLLTGCGQKGPLTLPKDPPPAAEPAPAKPATSQPVQSDQQG</sequence>
<evidence type="ECO:0000256" key="1">
    <source>
        <dbReference type="ARBA" id="ARBA00004459"/>
    </source>
</evidence>
<evidence type="ECO:0000256" key="7">
    <source>
        <dbReference type="SAM" id="MobiDB-lite"/>
    </source>
</evidence>
<name>A0ABV6BIW8_9GAMM</name>
<protein>
    <submittedName>
        <fullName evidence="8">Lipoprotein</fullName>
    </submittedName>
</protein>
<comment type="caution">
    <text evidence="8">The sequence shown here is derived from an EMBL/GenBank/DDBJ whole genome shotgun (WGS) entry which is preliminary data.</text>
</comment>
<dbReference type="RefSeq" id="WP_377249149.1">
    <property type="nucleotide sequence ID" value="NZ_JBHLXP010000011.1"/>
</dbReference>
<keyword evidence="9" id="KW-1185">Reference proteome</keyword>
<dbReference type="NCBIfam" id="NF047847">
    <property type="entry name" value="SS_mature_LptM"/>
    <property type="match status" value="1"/>
</dbReference>
<feature type="compositionally biased region" description="Polar residues" evidence="7">
    <location>
        <begin position="46"/>
        <end position="56"/>
    </location>
</feature>
<dbReference type="Pfam" id="PF13627">
    <property type="entry name" value="LptM_cons"/>
    <property type="match status" value="1"/>
</dbReference>
<keyword evidence="6 8" id="KW-0449">Lipoprotein</keyword>
<evidence type="ECO:0000256" key="5">
    <source>
        <dbReference type="ARBA" id="ARBA00023237"/>
    </source>
</evidence>
<evidence type="ECO:0000313" key="8">
    <source>
        <dbReference type="EMBL" id="MFC0050819.1"/>
    </source>
</evidence>
<keyword evidence="4" id="KW-0564">Palmitate</keyword>